<name>A0AAV5SZC3_9BILA</name>
<keyword evidence="4" id="KW-1185">Reference proteome</keyword>
<gene>
    <name evidence="3" type="ORF">PENTCL1PPCAC_10751</name>
</gene>
<feature type="transmembrane region" description="Helical" evidence="2">
    <location>
        <begin position="40"/>
        <end position="58"/>
    </location>
</feature>
<evidence type="ECO:0000313" key="3">
    <source>
        <dbReference type="EMBL" id="GMS88576.1"/>
    </source>
</evidence>
<feature type="region of interest" description="Disordered" evidence="1">
    <location>
        <begin position="59"/>
        <end position="147"/>
    </location>
</feature>
<dbReference type="AlphaFoldDB" id="A0AAV5SZC3"/>
<evidence type="ECO:0000313" key="4">
    <source>
        <dbReference type="Proteomes" id="UP001432027"/>
    </source>
</evidence>
<comment type="caution">
    <text evidence="3">The sequence shown here is derived from an EMBL/GenBank/DDBJ whole genome shotgun (WGS) entry which is preliminary data.</text>
</comment>
<feature type="non-terminal residue" evidence="3">
    <location>
        <position position="1"/>
    </location>
</feature>
<reference evidence="3" key="1">
    <citation type="submission" date="2023-10" db="EMBL/GenBank/DDBJ databases">
        <title>Genome assembly of Pristionchus species.</title>
        <authorList>
            <person name="Yoshida K."/>
            <person name="Sommer R.J."/>
        </authorList>
    </citation>
    <scope>NUCLEOTIDE SEQUENCE</scope>
    <source>
        <strain evidence="3">RS0144</strain>
    </source>
</reference>
<protein>
    <submittedName>
        <fullName evidence="3">Uncharacterized protein</fullName>
    </submittedName>
</protein>
<feature type="non-terminal residue" evidence="3">
    <location>
        <position position="147"/>
    </location>
</feature>
<feature type="compositionally biased region" description="Low complexity" evidence="1">
    <location>
        <begin position="74"/>
        <end position="85"/>
    </location>
</feature>
<proteinExistence type="predicted"/>
<accession>A0AAV5SZC3</accession>
<keyword evidence="2" id="KW-0812">Transmembrane</keyword>
<keyword evidence="2" id="KW-1133">Transmembrane helix</keyword>
<dbReference type="Proteomes" id="UP001432027">
    <property type="component" value="Unassembled WGS sequence"/>
</dbReference>
<evidence type="ECO:0000256" key="1">
    <source>
        <dbReference type="SAM" id="MobiDB-lite"/>
    </source>
</evidence>
<feature type="compositionally biased region" description="Polar residues" evidence="1">
    <location>
        <begin position="94"/>
        <end position="106"/>
    </location>
</feature>
<dbReference type="EMBL" id="BTSX01000003">
    <property type="protein sequence ID" value="GMS88576.1"/>
    <property type="molecule type" value="Genomic_DNA"/>
</dbReference>
<sequence length="147" mass="15080">LNPFFILLFFSHSEWSSEGRDPLHVSNYTLKTMQSLLDTLLLLSVTVCTMAAMFAGCGKKKPKVMTDMPNSADASKTGTAAGTSAPPAPPPTTVSQQGDSKTPSQMGGTGTGTGTPEAGSTGTTSAVKPVAPPTNPVDASDPRVPKV</sequence>
<feature type="compositionally biased region" description="Low complexity" evidence="1">
    <location>
        <begin position="114"/>
        <end position="124"/>
    </location>
</feature>
<evidence type="ECO:0000256" key="2">
    <source>
        <dbReference type="SAM" id="Phobius"/>
    </source>
</evidence>
<organism evidence="3 4">
    <name type="scientific">Pristionchus entomophagus</name>
    <dbReference type="NCBI Taxonomy" id="358040"/>
    <lineage>
        <taxon>Eukaryota</taxon>
        <taxon>Metazoa</taxon>
        <taxon>Ecdysozoa</taxon>
        <taxon>Nematoda</taxon>
        <taxon>Chromadorea</taxon>
        <taxon>Rhabditida</taxon>
        <taxon>Rhabditina</taxon>
        <taxon>Diplogasteromorpha</taxon>
        <taxon>Diplogasteroidea</taxon>
        <taxon>Neodiplogasteridae</taxon>
        <taxon>Pristionchus</taxon>
    </lineage>
</organism>
<keyword evidence="2" id="KW-0472">Membrane</keyword>